<sequence length="721" mass="77701">MKQLSLAFLARFRKFPYRLLGLSTAVFLLLTACGGDDTSDDDLYAAVQPVTLTFDESDPAKNTIQVLANTAWQVYWTPDVAGVSVSPAAGSGNGSFCVTEMPEGQTLQFGVKTASGKSVPTYATVTRPAAEPDAATLSVAPQTLTFDAAGTNRITVTSNASWTVTASDPGLAFSPAAGSGNGTITVTAAPVGTSSLTVTAGEGSTVKIATVTISRAAESSGETLFSLDFGAYRSDWAWANQDESWKTQTGSGIATVQYSVYNVQIASPYGSDGKYAGASGGSYARMFDDPASDYFIIQNITLPAGQTDYTLSFGSTFPATYMDLAVSANGSTWKSLNYTGAATYDNWTQSVVGFTLAQAEGQISIRFVPTGIDTQYGLKFDDIVLTTGGGGQVVDFGASGKEYRWAELPGNWVAPTSDRATISGDYAFYTHWTRSVNSNKVVRNYSYCYDTRRHNPIWVAYPLHAVYGEGGFGRTSPDPWAPDPALDASYQSKIYRSDGPSGSDPYQYWSTNTIYNLGRSGSWTKGHLCMSRERGGKNQEINRQTFYPTNIAPQPNAKASTFGEVWGCIEALISGTNDRDNDITADDNSTNLNIVADTLFVVAGCYYQHDNWTDYDSSDYTQPTPDPNQKLCVMPTHQYKVLLRTRSGNTGKPIQDCSASELQCVGFWLDTFTSHDASSARTVLRQIAVSVSEIEQKTGLTFFPDVPASVKEQCNPSDWGF</sequence>
<gene>
    <name evidence="4" type="ORF">H9828_01370</name>
</gene>
<dbReference type="Gene3D" id="2.60.40.10">
    <property type="entry name" value="Immunoglobulins"/>
    <property type="match status" value="1"/>
</dbReference>
<dbReference type="GO" id="GO:0046872">
    <property type="term" value="F:metal ion binding"/>
    <property type="evidence" value="ECO:0007669"/>
    <property type="project" value="InterPro"/>
</dbReference>
<dbReference type="InterPro" id="IPR044925">
    <property type="entry name" value="His-Me_finger_sf"/>
</dbReference>
<dbReference type="Gene3D" id="2.60.120.260">
    <property type="entry name" value="Galactose-binding domain-like"/>
    <property type="match status" value="1"/>
</dbReference>
<dbReference type="Gene3D" id="3.40.570.10">
    <property type="entry name" value="Extracellular Endonuclease, subunit A"/>
    <property type="match status" value="1"/>
</dbReference>
<dbReference type="GO" id="GO:0016787">
    <property type="term" value="F:hydrolase activity"/>
    <property type="evidence" value="ECO:0007669"/>
    <property type="project" value="InterPro"/>
</dbReference>
<dbReference type="SMART" id="SM00477">
    <property type="entry name" value="NUC"/>
    <property type="match status" value="1"/>
</dbReference>
<reference evidence="4" key="1">
    <citation type="journal article" date="2021" name="PeerJ">
        <title>Extensive microbial diversity within the chicken gut microbiome revealed by metagenomics and culture.</title>
        <authorList>
            <person name="Gilroy R."/>
            <person name="Ravi A."/>
            <person name="Getino M."/>
            <person name="Pursley I."/>
            <person name="Horton D.L."/>
            <person name="Alikhan N.F."/>
            <person name="Baker D."/>
            <person name="Gharbi K."/>
            <person name="Hall N."/>
            <person name="Watson M."/>
            <person name="Adriaenssens E.M."/>
            <person name="Foster-Nyarko E."/>
            <person name="Jarju S."/>
            <person name="Secka A."/>
            <person name="Antonio M."/>
            <person name="Oren A."/>
            <person name="Chaudhuri R.R."/>
            <person name="La Ragione R."/>
            <person name="Hildebrand F."/>
            <person name="Pallen M.J."/>
        </authorList>
    </citation>
    <scope>NUCLEOTIDE SEQUENCE</scope>
    <source>
        <strain evidence="4">5134</strain>
    </source>
</reference>
<dbReference type="GO" id="GO:0003676">
    <property type="term" value="F:nucleic acid binding"/>
    <property type="evidence" value="ECO:0007669"/>
    <property type="project" value="InterPro"/>
</dbReference>
<evidence type="ECO:0000259" key="2">
    <source>
        <dbReference type="SMART" id="SM00477"/>
    </source>
</evidence>
<dbReference type="PANTHER" id="PTHR13966">
    <property type="entry name" value="ENDONUCLEASE RELATED"/>
    <property type="match status" value="1"/>
</dbReference>
<dbReference type="InterPro" id="IPR024361">
    <property type="entry name" value="BACON"/>
</dbReference>
<proteinExistence type="predicted"/>
<organism evidence="4 5">
    <name type="scientific">Candidatus Alistipes intestinigallinarum</name>
    <dbReference type="NCBI Taxonomy" id="2838440"/>
    <lineage>
        <taxon>Bacteria</taxon>
        <taxon>Pseudomonadati</taxon>
        <taxon>Bacteroidota</taxon>
        <taxon>Bacteroidia</taxon>
        <taxon>Bacteroidales</taxon>
        <taxon>Rikenellaceae</taxon>
        <taxon>Alistipes</taxon>
    </lineage>
</organism>
<dbReference type="CDD" id="cd14948">
    <property type="entry name" value="BACON"/>
    <property type="match status" value="1"/>
</dbReference>
<name>A0A9D1YYF0_9BACT</name>
<comment type="caution">
    <text evidence="4">The sequence shown here is derived from an EMBL/GenBank/DDBJ whole genome shotgun (WGS) entry which is preliminary data.</text>
</comment>
<dbReference type="InterPro" id="IPR044929">
    <property type="entry name" value="DNA/RNA_non-sp_Endonuclease_sf"/>
</dbReference>
<evidence type="ECO:0000313" key="4">
    <source>
        <dbReference type="EMBL" id="HIY68047.1"/>
    </source>
</evidence>
<protein>
    <submittedName>
        <fullName evidence="4">DNA/RNA non-specific endonuclease</fullName>
    </submittedName>
</protein>
<dbReference type="EMBL" id="DXDA01000012">
    <property type="protein sequence ID" value="HIY68047.1"/>
    <property type="molecule type" value="Genomic_DNA"/>
</dbReference>
<keyword evidence="4" id="KW-0540">Nuclease</keyword>
<dbReference type="InterPro" id="IPR020821">
    <property type="entry name" value="ENPP1-3/EXOG-like_nuc-like"/>
</dbReference>
<reference evidence="4" key="2">
    <citation type="submission" date="2021-04" db="EMBL/GenBank/DDBJ databases">
        <authorList>
            <person name="Gilroy R."/>
        </authorList>
    </citation>
    <scope>NUCLEOTIDE SEQUENCE</scope>
    <source>
        <strain evidence="4">5134</strain>
    </source>
</reference>
<feature type="active site" description="Proton acceptor" evidence="1">
    <location>
        <position position="527"/>
    </location>
</feature>
<dbReference type="GO" id="GO:0004519">
    <property type="term" value="F:endonuclease activity"/>
    <property type="evidence" value="ECO:0007669"/>
    <property type="project" value="UniProtKB-KW"/>
</dbReference>
<dbReference type="InterPro" id="IPR013783">
    <property type="entry name" value="Ig-like_fold"/>
</dbReference>
<dbReference type="Pfam" id="PF01223">
    <property type="entry name" value="Endonuclease_NS"/>
    <property type="match status" value="1"/>
</dbReference>
<dbReference type="Proteomes" id="UP000886844">
    <property type="component" value="Unassembled WGS sequence"/>
</dbReference>
<keyword evidence="4" id="KW-0255">Endonuclease</keyword>
<accession>A0A9D1YYF0</accession>
<evidence type="ECO:0000259" key="3">
    <source>
        <dbReference type="SMART" id="SM00892"/>
    </source>
</evidence>
<dbReference type="AlphaFoldDB" id="A0A9D1YYF0"/>
<feature type="domain" description="DNA/RNA non-specific endonuclease/pyrophosphatase/phosphodiesterase" evidence="3">
    <location>
        <begin position="441"/>
        <end position="709"/>
    </location>
</feature>
<dbReference type="InterPro" id="IPR040255">
    <property type="entry name" value="Non-specific_endonuclease"/>
</dbReference>
<dbReference type="SUPFAM" id="SSF54060">
    <property type="entry name" value="His-Me finger endonucleases"/>
    <property type="match status" value="1"/>
</dbReference>
<dbReference type="InterPro" id="IPR001604">
    <property type="entry name" value="Endo_G_ENPP1-like_dom"/>
</dbReference>
<keyword evidence="4" id="KW-0378">Hydrolase</keyword>
<dbReference type="PANTHER" id="PTHR13966:SF5">
    <property type="entry name" value="ENDONUCLEASE G, MITOCHONDRIAL"/>
    <property type="match status" value="1"/>
</dbReference>
<feature type="domain" description="ENPP1-3/EXOG-like endonuclease/phosphodiesterase" evidence="2">
    <location>
        <begin position="442"/>
        <end position="709"/>
    </location>
</feature>
<evidence type="ECO:0000313" key="5">
    <source>
        <dbReference type="Proteomes" id="UP000886844"/>
    </source>
</evidence>
<dbReference type="PROSITE" id="PS51257">
    <property type="entry name" value="PROKAR_LIPOPROTEIN"/>
    <property type="match status" value="1"/>
</dbReference>
<evidence type="ECO:0000256" key="1">
    <source>
        <dbReference type="PIRSR" id="PIRSR640255-1"/>
    </source>
</evidence>
<dbReference type="SMART" id="SM00892">
    <property type="entry name" value="Endonuclease_NS"/>
    <property type="match status" value="1"/>
</dbReference>